<reference evidence="2 3" key="1">
    <citation type="journal article" date="2021" name="Elife">
        <title>Chloroplast acquisition without the gene transfer in kleptoplastic sea slugs, Plakobranchus ocellatus.</title>
        <authorList>
            <person name="Maeda T."/>
            <person name="Takahashi S."/>
            <person name="Yoshida T."/>
            <person name="Shimamura S."/>
            <person name="Takaki Y."/>
            <person name="Nagai Y."/>
            <person name="Toyoda A."/>
            <person name="Suzuki Y."/>
            <person name="Arimoto A."/>
            <person name="Ishii H."/>
            <person name="Satoh N."/>
            <person name="Nishiyama T."/>
            <person name="Hasebe M."/>
            <person name="Maruyama T."/>
            <person name="Minagawa J."/>
            <person name="Obokata J."/>
            <person name="Shigenobu S."/>
        </authorList>
    </citation>
    <scope>NUCLEOTIDE SEQUENCE [LARGE SCALE GENOMIC DNA]</scope>
</reference>
<proteinExistence type="predicted"/>
<dbReference type="EMBL" id="BLXT01005260">
    <property type="protein sequence ID" value="GFO21499.1"/>
    <property type="molecule type" value="Genomic_DNA"/>
</dbReference>
<accession>A0AAV4BMZ4</accession>
<dbReference type="AlphaFoldDB" id="A0AAV4BMZ4"/>
<evidence type="ECO:0000313" key="2">
    <source>
        <dbReference type="EMBL" id="GFO21499.1"/>
    </source>
</evidence>
<sequence>MRDPGVCLTPTRPSIVGLYGDRGVEPRGVACRPAHERLQWAWHRVRLQAWCLDGALSLSGKQGSKHSEPGQPHEQNSVFCPDMR</sequence>
<protein>
    <submittedName>
        <fullName evidence="2">Uncharacterized protein</fullName>
    </submittedName>
</protein>
<comment type="caution">
    <text evidence="2">The sequence shown here is derived from an EMBL/GenBank/DDBJ whole genome shotgun (WGS) entry which is preliminary data.</text>
</comment>
<keyword evidence="3" id="KW-1185">Reference proteome</keyword>
<organism evidence="2 3">
    <name type="scientific">Plakobranchus ocellatus</name>
    <dbReference type="NCBI Taxonomy" id="259542"/>
    <lineage>
        <taxon>Eukaryota</taxon>
        <taxon>Metazoa</taxon>
        <taxon>Spiralia</taxon>
        <taxon>Lophotrochozoa</taxon>
        <taxon>Mollusca</taxon>
        <taxon>Gastropoda</taxon>
        <taxon>Heterobranchia</taxon>
        <taxon>Euthyneura</taxon>
        <taxon>Panpulmonata</taxon>
        <taxon>Sacoglossa</taxon>
        <taxon>Placobranchoidea</taxon>
        <taxon>Plakobranchidae</taxon>
        <taxon>Plakobranchus</taxon>
    </lineage>
</organism>
<dbReference type="Proteomes" id="UP000735302">
    <property type="component" value="Unassembled WGS sequence"/>
</dbReference>
<gene>
    <name evidence="2" type="ORF">PoB_004800400</name>
</gene>
<evidence type="ECO:0000313" key="3">
    <source>
        <dbReference type="Proteomes" id="UP000735302"/>
    </source>
</evidence>
<feature type="region of interest" description="Disordered" evidence="1">
    <location>
        <begin position="59"/>
        <end position="84"/>
    </location>
</feature>
<name>A0AAV4BMZ4_9GAST</name>
<evidence type="ECO:0000256" key="1">
    <source>
        <dbReference type="SAM" id="MobiDB-lite"/>
    </source>
</evidence>